<comment type="caution">
    <text evidence="1">The sequence shown here is derived from an EMBL/GenBank/DDBJ whole genome shotgun (WGS) entry which is preliminary data.</text>
</comment>
<proteinExistence type="predicted"/>
<dbReference type="SUPFAM" id="SSF52540">
    <property type="entry name" value="P-loop containing nucleoside triphosphate hydrolases"/>
    <property type="match status" value="1"/>
</dbReference>
<evidence type="ECO:0008006" key="3">
    <source>
        <dbReference type="Google" id="ProtNLM"/>
    </source>
</evidence>
<reference evidence="1" key="1">
    <citation type="submission" date="2023-03" db="EMBL/GenBank/DDBJ databases">
        <title>Massive genome expansion in bonnet fungi (Mycena s.s.) driven by repeated elements and novel gene families across ecological guilds.</title>
        <authorList>
            <consortium name="Lawrence Berkeley National Laboratory"/>
            <person name="Harder C.B."/>
            <person name="Miyauchi S."/>
            <person name="Viragh M."/>
            <person name="Kuo A."/>
            <person name="Thoen E."/>
            <person name="Andreopoulos B."/>
            <person name="Lu D."/>
            <person name="Skrede I."/>
            <person name="Drula E."/>
            <person name="Henrissat B."/>
            <person name="Morin E."/>
            <person name="Kohler A."/>
            <person name="Barry K."/>
            <person name="LaButti K."/>
            <person name="Morin E."/>
            <person name="Salamov A."/>
            <person name="Lipzen A."/>
            <person name="Mereny Z."/>
            <person name="Hegedus B."/>
            <person name="Baldrian P."/>
            <person name="Stursova M."/>
            <person name="Weitz H."/>
            <person name="Taylor A."/>
            <person name="Grigoriev I.V."/>
            <person name="Nagy L.G."/>
            <person name="Martin F."/>
            <person name="Kauserud H."/>
        </authorList>
    </citation>
    <scope>NUCLEOTIDE SEQUENCE</scope>
    <source>
        <strain evidence="1">CBHHK182m</strain>
    </source>
</reference>
<dbReference type="EMBL" id="JARKIB010000002">
    <property type="protein sequence ID" value="KAJ7784762.1"/>
    <property type="molecule type" value="Genomic_DNA"/>
</dbReference>
<dbReference type="CDD" id="cd00882">
    <property type="entry name" value="Ras_like_GTPase"/>
    <property type="match status" value="1"/>
</dbReference>
<evidence type="ECO:0000313" key="2">
    <source>
        <dbReference type="Proteomes" id="UP001215598"/>
    </source>
</evidence>
<keyword evidence="2" id="KW-1185">Reference proteome</keyword>
<evidence type="ECO:0000313" key="1">
    <source>
        <dbReference type="EMBL" id="KAJ7784762.1"/>
    </source>
</evidence>
<organism evidence="1 2">
    <name type="scientific">Mycena metata</name>
    <dbReference type="NCBI Taxonomy" id="1033252"/>
    <lineage>
        <taxon>Eukaryota</taxon>
        <taxon>Fungi</taxon>
        <taxon>Dikarya</taxon>
        <taxon>Basidiomycota</taxon>
        <taxon>Agaricomycotina</taxon>
        <taxon>Agaricomycetes</taxon>
        <taxon>Agaricomycetidae</taxon>
        <taxon>Agaricales</taxon>
        <taxon>Marasmiineae</taxon>
        <taxon>Mycenaceae</taxon>
        <taxon>Mycena</taxon>
    </lineage>
</organism>
<gene>
    <name evidence="1" type="ORF">B0H16DRAFT_1784875</name>
</gene>
<name>A0AAD7KGN1_9AGAR</name>
<dbReference type="Gene3D" id="3.40.50.300">
    <property type="entry name" value="P-loop containing nucleotide triphosphate hydrolases"/>
    <property type="match status" value="1"/>
</dbReference>
<dbReference type="Proteomes" id="UP001215598">
    <property type="component" value="Unassembled WGS sequence"/>
</dbReference>
<dbReference type="InterPro" id="IPR027417">
    <property type="entry name" value="P-loop_NTPase"/>
</dbReference>
<dbReference type="AlphaFoldDB" id="A0AAD7KGN1"/>
<protein>
    <recommendedName>
        <fullName evidence="3">G domain-containing protein</fullName>
    </recommendedName>
</protein>
<accession>A0AAD7KGN1</accession>
<sequence length="431" mass="47166">MTSATLPLTTEEILKHCGRFRILVVGKSGVGKSSLINYAFGVDLVKSHMGSMEYVTLTTRLPPHTIPVSCRVVETLPSGIKFMPSGEWLCISVPFAGGRVFETGDEQLLKLASGIGIPIVVVFTKFDLLISHIERHLTEQQLEEAADPDGLCEQQAMAEFKEKCEDPLHNIGPSLKFAITSRLVGDTGNQPAVENLINITQDLLTSDTGFVQIVSGMAQRASAFGKIKVSVDVGMKRYWRGLASSANFHGATLDKCLRAIHDDILLVGQDFQGKIKTLSQLVIPDESKIGSWFSNPDAVQGLVGLASLVVAGAAPVVAALTLSAMAIKFFTEFYTKSPEVLRALMGYIADLTRVMDHLFILMLGLKPPQRVTQDFIDMALENYAASGNAAKTHQEIRQYANNATFDQILRSDTAHRKLEELIEKYRADRAN</sequence>